<evidence type="ECO:0008006" key="4">
    <source>
        <dbReference type="Google" id="ProtNLM"/>
    </source>
</evidence>
<evidence type="ECO:0000313" key="2">
    <source>
        <dbReference type="EMBL" id="SED47204.1"/>
    </source>
</evidence>
<evidence type="ECO:0000313" key="3">
    <source>
        <dbReference type="Proteomes" id="UP000198609"/>
    </source>
</evidence>
<keyword evidence="3" id="KW-1185">Reference proteome</keyword>
<dbReference type="InterPro" id="IPR029046">
    <property type="entry name" value="LolA/LolB/LppX"/>
</dbReference>
<dbReference type="Gene3D" id="2.50.20.20">
    <property type="match status" value="1"/>
</dbReference>
<evidence type="ECO:0000256" key="1">
    <source>
        <dbReference type="SAM" id="MobiDB-lite"/>
    </source>
</evidence>
<name>A0A1H5AZF4_STRMJ</name>
<dbReference type="SUPFAM" id="SSF89392">
    <property type="entry name" value="Prokaryotic lipoproteins and lipoprotein localization factors"/>
    <property type="match status" value="1"/>
</dbReference>
<sequence length="357" mass="37720">MAMVVYGGHGRGTRAAGAVLAAVLLCGGAVGCGSSGADGKPEGKAGEKSSEQVRMAPAAAVRAAAKKSEKLTSFRYRMTGRTPEDGRIEGEAAMSTKPVAVRMTMRALGQGTDAAVEIRLVDGAMYLDGGKEAAGELNGKSWLKLDLSVLGEKATGALGGGSLSRQADKNPADDSAFLSGADDVKRVGEETIDGVRTTHYRGTITLPQMRESLEDEDAATRKRREKNLEEYEKMGVDRLSMDMWIDRDGHTKRFRMRGEGDKGPLDMTITFSGLNEPVTVKAPPANQTMDLAELARGPRADPAAAPPGWAARRAQPPAVPAPAVRAESSSTRAPGSWCRAAMRAASTSRVPVETHRV</sequence>
<organism evidence="2 3">
    <name type="scientific">Streptomyces melanosporofaciens</name>
    <dbReference type="NCBI Taxonomy" id="67327"/>
    <lineage>
        <taxon>Bacteria</taxon>
        <taxon>Bacillati</taxon>
        <taxon>Actinomycetota</taxon>
        <taxon>Actinomycetes</taxon>
        <taxon>Kitasatosporales</taxon>
        <taxon>Streptomycetaceae</taxon>
        <taxon>Streptomyces</taxon>
        <taxon>Streptomyces violaceusniger group</taxon>
    </lineage>
</organism>
<proteinExistence type="predicted"/>
<dbReference type="Proteomes" id="UP000198609">
    <property type="component" value="Unassembled WGS sequence"/>
</dbReference>
<dbReference type="EMBL" id="FNST01000002">
    <property type="protein sequence ID" value="SED47204.1"/>
    <property type="molecule type" value="Genomic_DNA"/>
</dbReference>
<accession>A0A1H5AZF4</accession>
<feature type="compositionally biased region" description="Low complexity" evidence="1">
    <location>
        <begin position="298"/>
        <end position="326"/>
    </location>
</feature>
<protein>
    <recommendedName>
        <fullName evidence="4">Lipoprotein</fullName>
    </recommendedName>
</protein>
<reference evidence="3" key="1">
    <citation type="submission" date="2016-10" db="EMBL/GenBank/DDBJ databases">
        <authorList>
            <person name="Varghese N."/>
            <person name="Submissions S."/>
        </authorList>
    </citation>
    <scope>NUCLEOTIDE SEQUENCE [LARGE SCALE GENOMIC DNA]</scope>
    <source>
        <strain evidence="3">DSM 40318</strain>
    </source>
</reference>
<feature type="region of interest" description="Disordered" evidence="1">
    <location>
        <begin position="298"/>
        <end position="336"/>
    </location>
</feature>
<gene>
    <name evidence="2" type="ORF">SAMN04490356_8596</name>
</gene>
<dbReference type="AlphaFoldDB" id="A0A1H5AZF4"/>